<dbReference type="RefSeq" id="WP_091852716.1">
    <property type="nucleotide sequence ID" value="NZ_FOHZ01000012.1"/>
</dbReference>
<keyword evidence="4" id="KW-0564">Palmitate</keyword>
<sequence>MPRTAICLVVMALLAGLSAGCGQKGPLERPPAEPAAIESRAGGDTENR</sequence>
<evidence type="ECO:0000256" key="8">
    <source>
        <dbReference type="SAM" id="SignalP"/>
    </source>
</evidence>
<dbReference type="PROSITE" id="PS51257">
    <property type="entry name" value="PROKAR_LIPOPROTEIN"/>
    <property type="match status" value="1"/>
</dbReference>
<keyword evidence="10" id="KW-1185">Reference proteome</keyword>
<gene>
    <name evidence="9" type="ORF">SAMN04487962_11265</name>
</gene>
<accession>A0A1I0FFC2</accession>
<dbReference type="InterPro" id="IPR032831">
    <property type="entry name" value="LptM_cons"/>
</dbReference>
<dbReference type="NCBIfam" id="NF047847">
    <property type="entry name" value="SS_mature_LptM"/>
    <property type="match status" value="1"/>
</dbReference>
<comment type="subcellular location">
    <subcellularLocation>
        <location evidence="1">Cell outer membrane</location>
        <topology evidence="1">Lipid-anchor</topology>
    </subcellularLocation>
</comment>
<dbReference type="STRING" id="430453.SAMN04487962_11265"/>
<dbReference type="AlphaFoldDB" id="A0A1I0FFC2"/>
<feature type="region of interest" description="Disordered" evidence="7">
    <location>
        <begin position="22"/>
        <end position="48"/>
    </location>
</feature>
<organism evidence="9 10">
    <name type="scientific">Marinobacter segnicrescens</name>
    <dbReference type="NCBI Taxonomy" id="430453"/>
    <lineage>
        <taxon>Bacteria</taxon>
        <taxon>Pseudomonadati</taxon>
        <taxon>Pseudomonadota</taxon>
        <taxon>Gammaproteobacteria</taxon>
        <taxon>Pseudomonadales</taxon>
        <taxon>Marinobacteraceae</taxon>
        <taxon>Marinobacter</taxon>
    </lineage>
</organism>
<keyword evidence="5" id="KW-0998">Cell outer membrane</keyword>
<dbReference type="EMBL" id="FOHZ01000012">
    <property type="protein sequence ID" value="SET56081.1"/>
    <property type="molecule type" value="Genomic_DNA"/>
</dbReference>
<keyword evidence="2 8" id="KW-0732">Signal</keyword>
<feature type="chain" id="PRO_5011692390" evidence="8">
    <location>
        <begin position="20"/>
        <end position="48"/>
    </location>
</feature>
<evidence type="ECO:0000256" key="2">
    <source>
        <dbReference type="ARBA" id="ARBA00022729"/>
    </source>
</evidence>
<name>A0A1I0FFC2_9GAMM</name>
<reference evidence="10" key="1">
    <citation type="submission" date="2016-10" db="EMBL/GenBank/DDBJ databases">
        <authorList>
            <person name="Varghese N."/>
            <person name="Submissions S."/>
        </authorList>
    </citation>
    <scope>NUCLEOTIDE SEQUENCE [LARGE SCALE GENOMIC DNA]</scope>
    <source>
        <strain evidence="10">CGMCC 1.6489</strain>
    </source>
</reference>
<evidence type="ECO:0000256" key="6">
    <source>
        <dbReference type="ARBA" id="ARBA00023288"/>
    </source>
</evidence>
<evidence type="ECO:0000256" key="4">
    <source>
        <dbReference type="ARBA" id="ARBA00023139"/>
    </source>
</evidence>
<evidence type="ECO:0000313" key="10">
    <source>
        <dbReference type="Proteomes" id="UP000198762"/>
    </source>
</evidence>
<protein>
    <submittedName>
        <fullName evidence="9">Lipoprotein-attachment site-containing protein</fullName>
    </submittedName>
</protein>
<evidence type="ECO:0000256" key="7">
    <source>
        <dbReference type="SAM" id="MobiDB-lite"/>
    </source>
</evidence>
<dbReference type="OrthoDB" id="6371254at2"/>
<feature type="signal peptide" evidence="8">
    <location>
        <begin position="1"/>
        <end position="19"/>
    </location>
</feature>
<proteinExistence type="predicted"/>
<evidence type="ECO:0000256" key="5">
    <source>
        <dbReference type="ARBA" id="ARBA00023237"/>
    </source>
</evidence>
<evidence type="ECO:0000256" key="3">
    <source>
        <dbReference type="ARBA" id="ARBA00023136"/>
    </source>
</evidence>
<keyword evidence="3" id="KW-0472">Membrane</keyword>
<dbReference type="Proteomes" id="UP000198762">
    <property type="component" value="Unassembled WGS sequence"/>
</dbReference>
<evidence type="ECO:0000313" key="9">
    <source>
        <dbReference type="EMBL" id="SET56081.1"/>
    </source>
</evidence>
<evidence type="ECO:0000256" key="1">
    <source>
        <dbReference type="ARBA" id="ARBA00004459"/>
    </source>
</evidence>
<keyword evidence="6 9" id="KW-0449">Lipoprotein</keyword>